<keyword evidence="4" id="KW-0175">Coiled coil</keyword>
<dbReference type="InterPro" id="IPR000055">
    <property type="entry name" value="Restrct_endonuc_typeI_TRD"/>
</dbReference>
<organism evidence="6 7">
    <name type="scientific">Methanococcus voltae (strain ATCC BAA-1334 / A3)</name>
    <dbReference type="NCBI Taxonomy" id="456320"/>
    <lineage>
        <taxon>Archaea</taxon>
        <taxon>Methanobacteriati</taxon>
        <taxon>Methanobacteriota</taxon>
        <taxon>Methanomada group</taxon>
        <taxon>Methanococci</taxon>
        <taxon>Methanococcales</taxon>
        <taxon>Methanococcaceae</taxon>
        <taxon>Methanococcus</taxon>
    </lineage>
</organism>
<dbReference type="OrthoDB" id="84651at2157"/>
<dbReference type="SUPFAM" id="SSF116734">
    <property type="entry name" value="DNA methylase specificity domain"/>
    <property type="match status" value="2"/>
</dbReference>
<evidence type="ECO:0000313" key="6">
    <source>
        <dbReference type="EMBL" id="ADI36175.1"/>
    </source>
</evidence>
<dbReference type="eggNOG" id="arCOG02626">
    <property type="taxonomic scope" value="Archaea"/>
</dbReference>
<dbReference type="PANTHER" id="PTHR30408">
    <property type="entry name" value="TYPE-1 RESTRICTION ENZYME ECOKI SPECIFICITY PROTEIN"/>
    <property type="match status" value="1"/>
</dbReference>
<proteinExistence type="inferred from homology"/>
<dbReference type="InterPro" id="IPR044946">
    <property type="entry name" value="Restrct_endonuc_typeI_TRD_sf"/>
</dbReference>
<dbReference type="AlphaFoldDB" id="D7DSR5"/>
<dbReference type="Proteomes" id="UP000007722">
    <property type="component" value="Chromosome"/>
</dbReference>
<protein>
    <submittedName>
        <fullName evidence="6">Restriction modification system DNA specificity subunit</fullName>
    </submittedName>
</protein>
<dbReference type="GO" id="GO:0003677">
    <property type="term" value="F:DNA binding"/>
    <property type="evidence" value="ECO:0007669"/>
    <property type="project" value="UniProtKB-KW"/>
</dbReference>
<dbReference type="REBASE" id="26512">
    <property type="entry name" value="S.MvoA3ORF514P"/>
</dbReference>
<evidence type="ECO:0000256" key="4">
    <source>
        <dbReference type="SAM" id="Coils"/>
    </source>
</evidence>
<dbReference type="HOGENOM" id="CLU_021095_1_1_2"/>
<dbReference type="InterPro" id="IPR052021">
    <property type="entry name" value="Type-I_RS_S_subunit"/>
</dbReference>
<keyword evidence="7" id="KW-1185">Reference proteome</keyword>
<feature type="coiled-coil region" evidence="4">
    <location>
        <begin position="394"/>
        <end position="421"/>
    </location>
</feature>
<evidence type="ECO:0000313" key="7">
    <source>
        <dbReference type="Proteomes" id="UP000007722"/>
    </source>
</evidence>
<dbReference type="STRING" id="456320.Mvol_0515"/>
<dbReference type="InParanoid" id="D7DSR5"/>
<dbReference type="KEGG" id="mvo:Mvol_0515"/>
<evidence type="ECO:0000256" key="3">
    <source>
        <dbReference type="ARBA" id="ARBA00023125"/>
    </source>
</evidence>
<dbReference type="Pfam" id="PF01420">
    <property type="entry name" value="Methylase_S"/>
    <property type="match status" value="1"/>
</dbReference>
<dbReference type="GO" id="GO:0009307">
    <property type="term" value="P:DNA restriction-modification system"/>
    <property type="evidence" value="ECO:0007669"/>
    <property type="project" value="UniProtKB-KW"/>
</dbReference>
<sequence length="440" mass="51078">MNELKYRKAEELKDSGVEWIGQIPKDWDIIKGKNIFYNKKVNNRGILKNVLSLTLNGVIDRDPMSNEGLQPKDFKGYQEFEKNNLVFKLIDLENINTSRVGITHKSGLMSPAYIRIINKYQICVKYYYYTYYSYYLKKIYNNLGNSGVRSAMNSCDLLNLEVLQTFEKEQEKIANFLDIKTEEIENIISKKEKLINKLEEAKKSLISEVVTGKFKIIDVKLIKREKEELKDSGVEWIGQIPNDWDVKKLKYEVSLRSIKGEYTKNLKYIGLEHIESSTGKYIKNSEELNIEGICNKFKKNDILFGKLRPYLAKCIIANFDGVCSSELLVLNTQRINNIFLKYVILNSKFINYINSSTYGAKMPRTNWDFVGNIKIPHPNMQEQETISNFLDTKTEEIDNLINNTKLQIEKLKEAKQSLISEAVTGKIDLREWEIIKKGGD</sequence>
<feature type="coiled-coil region" evidence="4">
    <location>
        <begin position="177"/>
        <end position="208"/>
    </location>
</feature>
<evidence type="ECO:0000259" key="5">
    <source>
        <dbReference type="Pfam" id="PF01420"/>
    </source>
</evidence>
<reference evidence="6 7" key="1">
    <citation type="submission" date="2010-05" db="EMBL/GenBank/DDBJ databases">
        <title>Complete sequence of Methanococcus voltae A3.</title>
        <authorList>
            <consortium name="US DOE Joint Genome Institute"/>
            <person name="Lucas S."/>
            <person name="Copeland A."/>
            <person name="Lapidus A."/>
            <person name="Cheng J.-F."/>
            <person name="Bruce D."/>
            <person name="Goodwin L."/>
            <person name="Pitluck S."/>
            <person name="Lowry S."/>
            <person name="Clum A."/>
            <person name="Land M."/>
            <person name="Hauser L."/>
            <person name="Kyrpides N."/>
            <person name="Mikhailova N."/>
            <person name="Whitman W.B."/>
            <person name="Woyke T."/>
        </authorList>
    </citation>
    <scope>NUCLEOTIDE SEQUENCE [LARGE SCALE GENOMIC DNA]</scope>
    <source>
        <strain evidence="7">ATCC BAA-1334 / A3</strain>
    </source>
</reference>
<dbReference type="Gene3D" id="3.90.220.20">
    <property type="entry name" value="DNA methylase specificity domains"/>
    <property type="match status" value="2"/>
</dbReference>
<name>D7DSR5_METV3</name>
<gene>
    <name evidence="6" type="ordered locus">Mvol_0515</name>
</gene>
<evidence type="ECO:0000256" key="1">
    <source>
        <dbReference type="ARBA" id="ARBA00010923"/>
    </source>
</evidence>
<dbReference type="EMBL" id="CP002057">
    <property type="protein sequence ID" value="ADI36175.1"/>
    <property type="molecule type" value="Genomic_DNA"/>
</dbReference>
<dbReference type="PANTHER" id="PTHR30408:SF12">
    <property type="entry name" value="TYPE I RESTRICTION ENZYME MJAVIII SPECIFICITY SUBUNIT"/>
    <property type="match status" value="1"/>
</dbReference>
<accession>D7DSR5</accession>
<dbReference type="Gene3D" id="1.10.287.1120">
    <property type="entry name" value="Bipartite methylase S protein"/>
    <property type="match status" value="1"/>
</dbReference>
<feature type="domain" description="Type I restriction modification DNA specificity" evidence="5">
    <location>
        <begin position="277"/>
        <end position="409"/>
    </location>
</feature>
<evidence type="ECO:0000256" key="2">
    <source>
        <dbReference type="ARBA" id="ARBA00022747"/>
    </source>
</evidence>
<keyword evidence="3" id="KW-0238">DNA-binding</keyword>
<comment type="similarity">
    <text evidence="1">Belongs to the type-I restriction system S methylase family.</text>
</comment>
<keyword evidence="2" id="KW-0680">Restriction system</keyword>